<name>A0ABU6JYE5_9RHOO</name>
<dbReference type="Pfam" id="PF02028">
    <property type="entry name" value="BCCT"/>
    <property type="match status" value="1"/>
</dbReference>
<keyword evidence="6 8" id="KW-1133">Transmembrane helix</keyword>
<feature type="transmembrane region" description="Helical" evidence="8">
    <location>
        <begin position="446"/>
        <end position="465"/>
    </location>
</feature>
<sequence>MSEQKKALHTFRLPVLIPSLAIICVLIIFCASDPTAAGKSLKSLQHVISENFSWYYTLVVSVFLVFLIGLACSSYGKIRLGADDAEPEFSVLSWLAMLFAAGMGIGLMYYGVGEPLQHFVSPPLTEGRTLAAAGEAMTSTFLHWGFQPWAIYGVVGLVLAYFGYRYNLPLSLRSGLYPILRERIKGPWGHAVDVFALCCTLFGLAPSVGLGVVQLAAGIQRLTGWDTSSLSVQLGLIFVVISLAAISAATGVGKGVRRLSELNLSLAVLLMLFVLFAGPTRYLLGAFADNLGSYLAQFPMLTLRNFTYTPERTASWFSGWTILYWAWWISWSPFVGLFIARISRGRTIREFVTGVILVPSLFTFLWMTVFGNTVIWLDLHTAQGALSSMASNVDALLFRFFDFLPFSSLMAGVSVLLIAVFFVTSADSGSLMLDLLASRDDQPSPLWQRIFWAALLGVTAAVLLATGGQSALMTMALVAALPFSLIMVLLIFSLCRGLAADKRHSQRMLAPATRFWSGQHWRERLENILQQPTESEVRSFIATTVRPALDEVALAMRQKSVSAEVRQEADGAILLVIPQPNLRDFIYGVRPRARQLPAFALNEVQLPASERHHTWEAMSFFADGRGGYAIDYLRSEEIIADVLGQYERYLSLSHGLQTHLLNTAPAHRRAPDGDSA</sequence>
<feature type="transmembrane region" description="Helical" evidence="8">
    <location>
        <begin position="264"/>
        <end position="284"/>
    </location>
</feature>
<comment type="caution">
    <text evidence="9">The sequence shown here is derived from an EMBL/GenBank/DDBJ whole genome shotgun (WGS) entry which is preliminary data.</text>
</comment>
<keyword evidence="10" id="KW-1185">Reference proteome</keyword>
<feature type="transmembrane region" description="Helical" evidence="8">
    <location>
        <begin position="322"/>
        <end position="340"/>
    </location>
</feature>
<evidence type="ECO:0000313" key="10">
    <source>
        <dbReference type="Proteomes" id="UP001331561"/>
    </source>
</evidence>
<keyword evidence="5 8" id="KW-0812">Transmembrane</keyword>
<feature type="transmembrane region" description="Helical" evidence="8">
    <location>
        <begin position="352"/>
        <end position="377"/>
    </location>
</feature>
<evidence type="ECO:0000256" key="7">
    <source>
        <dbReference type="ARBA" id="ARBA00023136"/>
    </source>
</evidence>
<evidence type="ECO:0000256" key="4">
    <source>
        <dbReference type="ARBA" id="ARBA00022475"/>
    </source>
</evidence>
<evidence type="ECO:0000256" key="8">
    <source>
        <dbReference type="SAM" id="Phobius"/>
    </source>
</evidence>
<keyword evidence="7 8" id="KW-0472">Membrane</keyword>
<comment type="similarity">
    <text evidence="2">Belongs to the BCCT transporter (TC 2.A.15) family.</text>
</comment>
<proteinExistence type="inferred from homology"/>
<dbReference type="InterPro" id="IPR000060">
    <property type="entry name" value="BCCT_transptr"/>
</dbReference>
<feature type="transmembrane region" description="Helical" evidence="8">
    <location>
        <begin position="471"/>
        <end position="499"/>
    </location>
</feature>
<dbReference type="PANTHER" id="PTHR30047">
    <property type="entry name" value="HIGH-AFFINITY CHOLINE TRANSPORT PROTEIN-RELATED"/>
    <property type="match status" value="1"/>
</dbReference>
<dbReference type="EMBL" id="JAYXHS010000001">
    <property type="protein sequence ID" value="MEC5384355.1"/>
    <property type="molecule type" value="Genomic_DNA"/>
</dbReference>
<evidence type="ECO:0000256" key="5">
    <source>
        <dbReference type="ARBA" id="ARBA00022692"/>
    </source>
</evidence>
<dbReference type="PANTHER" id="PTHR30047:SF7">
    <property type="entry name" value="HIGH-AFFINITY CHOLINE TRANSPORT PROTEIN"/>
    <property type="match status" value="1"/>
</dbReference>
<feature type="transmembrane region" description="Helical" evidence="8">
    <location>
        <begin position="52"/>
        <end position="71"/>
    </location>
</feature>
<feature type="transmembrane region" description="Helical" evidence="8">
    <location>
        <begin position="12"/>
        <end position="32"/>
    </location>
</feature>
<dbReference type="RefSeq" id="WP_327597335.1">
    <property type="nucleotide sequence ID" value="NZ_JAYXHS010000001.1"/>
</dbReference>
<evidence type="ECO:0000256" key="6">
    <source>
        <dbReference type="ARBA" id="ARBA00022989"/>
    </source>
</evidence>
<evidence type="ECO:0000256" key="1">
    <source>
        <dbReference type="ARBA" id="ARBA00004651"/>
    </source>
</evidence>
<reference evidence="9 10" key="1">
    <citation type="submission" date="2024-01" db="EMBL/GenBank/DDBJ databases">
        <title>Uliginosibacterium soil sp. nov.</title>
        <authorList>
            <person name="Lv Y."/>
        </authorList>
    </citation>
    <scope>NUCLEOTIDE SEQUENCE [LARGE SCALE GENOMIC DNA]</scope>
    <source>
        <strain evidence="9 10">H3</strain>
    </source>
</reference>
<dbReference type="PROSITE" id="PS01303">
    <property type="entry name" value="BCCT"/>
    <property type="match status" value="1"/>
</dbReference>
<gene>
    <name evidence="9" type="ORF">VVD49_01400</name>
</gene>
<feature type="transmembrane region" description="Helical" evidence="8">
    <location>
        <begin position="230"/>
        <end position="252"/>
    </location>
</feature>
<feature type="transmembrane region" description="Helical" evidence="8">
    <location>
        <begin position="91"/>
        <end position="112"/>
    </location>
</feature>
<keyword evidence="3" id="KW-0813">Transport</keyword>
<dbReference type="NCBIfam" id="TIGR00842">
    <property type="entry name" value="bcct"/>
    <property type="match status" value="1"/>
</dbReference>
<organism evidence="9 10">
    <name type="scientific">Uliginosibacterium silvisoli</name>
    <dbReference type="NCBI Taxonomy" id="3114758"/>
    <lineage>
        <taxon>Bacteria</taxon>
        <taxon>Pseudomonadati</taxon>
        <taxon>Pseudomonadota</taxon>
        <taxon>Betaproteobacteria</taxon>
        <taxon>Rhodocyclales</taxon>
        <taxon>Zoogloeaceae</taxon>
        <taxon>Uliginosibacterium</taxon>
    </lineage>
</organism>
<feature type="transmembrane region" description="Helical" evidence="8">
    <location>
        <begin position="149"/>
        <end position="167"/>
    </location>
</feature>
<feature type="transmembrane region" description="Helical" evidence="8">
    <location>
        <begin position="397"/>
        <end position="425"/>
    </location>
</feature>
<evidence type="ECO:0000256" key="3">
    <source>
        <dbReference type="ARBA" id="ARBA00022448"/>
    </source>
</evidence>
<protein>
    <submittedName>
        <fullName evidence="9">BCCT family transporter</fullName>
    </submittedName>
</protein>
<dbReference type="Proteomes" id="UP001331561">
    <property type="component" value="Unassembled WGS sequence"/>
</dbReference>
<feature type="transmembrane region" description="Helical" evidence="8">
    <location>
        <begin position="188"/>
        <end position="210"/>
    </location>
</feature>
<comment type="subcellular location">
    <subcellularLocation>
        <location evidence="1">Cell membrane</location>
        <topology evidence="1">Multi-pass membrane protein</topology>
    </subcellularLocation>
</comment>
<evidence type="ECO:0000256" key="2">
    <source>
        <dbReference type="ARBA" id="ARBA00005658"/>
    </source>
</evidence>
<accession>A0ABU6JYE5</accession>
<evidence type="ECO:0000313" key="9">
    <source>
        <dbReference type="EMBL" id="MEC5384355.1"/>
    </source>
</evidence>
<keyword evidence="4" id="KW-1003">Cell membrane</keyword>
<dbReference type="InterPro" id="IPR018093">
    <property type="entry name" value="BCCT_CS"/>
</dbReference>